<evidence type="ECO:0000256" key="3">
    <source>
        <dbReference type="ARBA" id="ARBA00022969"/>
    </source>
</evidence>
<reference evidence="5 6" key="1">
    <citation type="submission" date="2024-05" db="EMBL/GenBank/DDBJ databases">
        <authorList>
            <person name="Liu Q."/>
            <person name="Xin Y.-H."/>
        </authorList>
    </citation>
    <scope>NUCLEOTIDE SEQUENCE [LARGE SCALE GENOMIC DNA]</scope>
    <source>
        <strain evidence="5 6">CGMCC 1.10181</strain>
    </source>
</reference>
<accession>A0ABU9XZE2</accession>
<keyword evidence="4" id="KW-0843">Virulence</keyword>
<evidence type="ECO:0000313" key="6">
    <source>
        <dbReference type="Proteomes" id="UP001419910"/>
    </source>
</evidence>
<evidence type="ECO:0000256" key="1">
    <source>
        <dbReference type="ARBA" id="ARBA00007819"/>
    </source>
</evidence>
<evidence type="ECO:0000256" key="4">
    <source>
        <dbReference type="ARBA" id="ARBA00023026"/>
    </source>
</evidence>
<comment type="caution">
    <text evidence="5">The sequence shown here is derived from an EMBL/GenBank/DDBJ whole genome shotgun (WGS) entry which is preliminary data.</text>
</comment>
<dbReference type="SUPFAM" id="SSF56849">
    <property type="entry name" value="delta-Endotoxin (insectocide), N-terminal domain"/>
    <property type="match status" value="1"/>
</dbReference>
<keyword evidence="6" id="KW-1185">Reference proteome</keyword>
<organism evidence="5 6">
    <name type="scientific">Sphingomonas oligophenolica</name>
    <dbReference type="NCBI Taxonomy" id="301154"/>
    <lineage>
        <taxon>Bacteria</taxon>
        <taxon>Pseudomonadati</taxon>
        <taxon>Pseudomonadota</taxon>
        <taxon>Alphaproteobacteria</taxon>
        <taxon>Sphingomonadales</taxon>
        <taxon>Sphingomonadaceae</taxon>
        <taxon>Sphingomonas</taxon>
    </lineage>
</organism>
<dbReference type="Proteomes" id="UP001419910">
    <property type="component" value="Unassembled WGS sequence"/>
</dbReference>
<proteinExistence type="inferred from homology"/>
<dbReference type="Gene3D" id="1.20.190.10">
    <property type="entry name" value="Pesticidal crystal protein, N-terminal domain"/>
    <property type="match status" value="1"/>
</dbReference>
<evidence type="ECO:0000313" key="5">
    <source>
        <dbReference type="EMBL" id="MEN2788918.1"/>
    </source>
</evidence>
<evidence type="ECO:0008006" key="7">
    <source>
        <dbReference type="Google" id="ProtNLM"/>
    </source>
</evidence>
<dbReference type="EMBL" id="JBDIME010000003">
    <property type="protein sequence ID" value="MEN2788918.1"/>
    <property type="molecule type" value="Genomic_DNA"/>
</dbReference>
<comment type="similarity">
    <text evidence="1">Belongs to the delta endotoxin family.</text>
</comment>
<dbReference type="InterPro" id="IPR036716">
    <property type="entry name" value="Pest_crys_N_sf"/>
</dbReference>
<dbReference type="SUPFAM" id="SSF51101">
    <property type="entry name" value="Mannose-binding lectins"/>
    <property type="match status" value="1"/>
</dbReference>
<dbReference type="InterPro" id="IPR036404">
    <property type="entry name" value="Jacalin-like_lectin_dom_sf"/>
</dbReference>
<protein>
    <recommendedName>
        <fullName evidence="7">Jacalin-type lectin domain-containing protein</fullName>
    </recommendedName>
</protein>
<name>A0ABU9XZE2_9SPHN</name>
<gene>
    <name evidence="5" type="ORF">ABC974_04710</name>
</gene>
<keyword evidence="2" id="KW-0800">Toxin</keyword>
<dbReference type="Gene3D" id="2.100.10.30">
    <property type="entry name" value="Jacalin-like lectin domain"/>
    <property type="match status" value="1"/>
</dbReference>
<evidence type="ECO:0000256" key="2">
    <source>
        <dbReference type="ARBA" id="ARBA00022656"/>
    </source>
</evidence>
<sequence>MSDGCWVQFWDDKYCAGATLRFDATSGTLKIVDLDDYTQSDGSKEGNEPDSLETGTRAWLAVYKDDDCEGTKVMFGPNTKIDDLDAFGVGGNISSFELYDSRPSWFNEATTGDPVAYETDGGSVDAATVNNFFRTAVSAALNLIPVIGGAIGTLVGGLWPDVDQRDQVWGSFQNYLNQVIAGVYWQMTYGALNDTLESLFSAATDFVSISDEDYAMKKQAFENLYNLVNNTESFFVDKETPEKRFSFLVPFATLRLATLRENLQHYAYYYGSEPSPGEVDRLTLEIRDSIALYQELLSEARARILDRRDQMIYVDDDVLIDLYYGSRASMAEPDTLDSRRYYAENILNKLALKLDENIATSQLWPHFDPAVTDPVQPPVLDYISGPVGYYWYGVQNFTQVTEQGRITGITLWTIDGGNNPAYQNGLELYIDGAGQGRVCGQDGTPQTLDLALDEDIVEVNGTSSLRYLRFASNRGTDVTAGDPNQGGGDFQFVPLPDTLNTRLVGLSGSAGAVPGEPSSLAAVRAIAAHWRCELPIDTDNPASPAQK</sequence>
<dbReference type="RefSeq" id="WP_343891576.1">
    <property type="nucleotide sequence ID" value="NZ_BAAAEH010000047.1"/>
</dbReference>
<dbReference type="Gene3D" id="2.60.20.10">
    <property type="entry name" value="Crystallins"/>
    <property type="match status" value="1"/>
</dbReference>
<keyword evidence="3" id="KW-0749">Sporulation</keyword>